<protein>
    <recommendedName>
        <fullName evidence="3">ArnR1-like winged helix-turn-helix domain-containing protein</fullName>
    </recommendedName>
</protein>
<keyword evidence="2" id="KW-1185">Reference proteome</keyword>
<evidence type="ECO:0008006" key="3">
    <source>
        <dbReference type="Google" id="ProtNLM"/>
    </source>
</evidence>
<proteinExistence type="predicted"/>
<evidence type="ECO:0000313" key="2">
    <source>
        <dbReference type="Proteomes" id="UP000661696"/>
    </source>
</evidence>
<accession>A0ABS1QBZ4</accession>
<evidence type="ECO:0000313" key="1">
    <source>
        <dbReference type="EMBL" id="MBL1220145.1"/>
    </source>
</evidence>
<sequence>MKKLNNTDLYQLLYILKFNGALTKLVRNNISYIDIVNNIKNLTTENILNYVDQKITLTEKGENLFEKLSITYKSKNKDEWIVKESKSKLEEKIDIDFVYLPDQSKIFF</sequence>
<gene>
    <name evidence="1" type="ORF">JET18_04805</name>
</gene>
<organism evidence="1 2">
    <name type="scientific">Chryseobacterium endalhagicum</name>
    <dbReference type="NCBI Taxonomy" id="2797638"/>
    <lineage>
        <taxon>Bacteria</taxon>
        <taxon>Pseudomonadati</taxon>
        <taxon>Bacteroidota</taxon>
        <taxon>Flavobacteriia</taxon>
        <taxon>Flavobacteriales</taxon>
        <taxon>Weeksellaceae</taxon>
        <taxon>Chryseobacterium group</taxon>
        <taxon>Chryseobacterium</taxon>
    </lineage>
</organism>
<dbReference type="RefSeq" id="WP_202089479.1">
    <property type="nucleotide sequence ID" value="NZ_JAELVM010000001.1"/>
</dbReference>
<name>A0ABS1QBZ4_9FLAO</name>
<reference evidence="1 2" key="1">
    <citation type="submission" date="2020-12" db="EMBL/GenBank/DDBJ databases">
        <title>Chryseobacterium endoalhailicus sp. nov., isolated from seed of leguminous plant.</title>
        <authorList>
            <person name="Zhang X."/>
        </authorList>
    </citation>
    <scope>NUCLEOTIDE SEQUENCE [LARGE SCALE GENOMIC DNA]</scope>
    <source>
        <strain evidence="1 2">L7</strain>
    </source>
</reference>
<comment type="caution">
    <text evidence="1">The sequence shown here is derived from an EMBL/GenBank/DDBJ whole genome shotgun (WGS) entry which is preliminary data.</text>
</comment>
<dbReference type="Proteomes" id="UP000661696">
    <property type="component" value="Unassembled WGS sequence"/>
</dbReference>
<dbReference type="EMBL" id="JAELVM010000001">
    <property type="protein sequence ID" value="MBL1220145.1"/>
    <property type="molecule type" value="Genomic_DNA"/>
</dbReference>